<evidence type="ECO:0000313" key="2">
    <source>
        <dbReference type="WBParaSite" id="HCON_00055505-00001"/>
    </source>
</evidence>
<proteinExistence type="predicted"/>
<accession>A0A7I4Y5P1</accession>
<sequence>MSEVKFCCRTIKEFRYRSERQNVSHAISVESDSGVIDFRMCDFA</sequence>
<dbReference type="AlphaFoldDB" id="A0A7I4Y5P1"/>
<reference evidence="2" key="1">
    <citation type="submission" date="2020-12" db="UniProtKB">
        <authorList>
            <consortium name="WormBaseParasite"/>
        </authorList>
    </citation>
    <scope>IDENTIFICATION</scope>
    <source>
        <strain evidence="2">MHco3</strain>
    </source>
</reference>
<organism evidence="1 2">
    <name type="scientific">Haemonchus contortus</name>
    <name type="common">Barber pole worm</name>
    <dbReference type="NCBI Taxonomy" id="6289"/>
    <lineage>
        <taxon>Eukaryota</taxon>
        <taxon>Metazoa</taxon>
        <taxon>Ecdysozoa</taxon>
        <taxon>Nematoda</taxon>
        <taxon>Chromadorea</taxon>
        <taxon>Rhabditida</taxon>
        <taxon>Rhabditina</taxon>
        <taxon>Rhabditomorpha</taxon>
        <taxon>Strongyloidea</taxon>
        <taxon>Trichostrongylidae</taxon>
        <taxon>Haemonchus</taxon>
    </lineage>
</organism>
<keyword evidence="1" id="KW-1185">Reference proteome</keyword>
<evidence type="ECO:0000313" key="1">
    <source>
        <dbReference type="Proteomes" id="UP000025227"/>
    </source>
</evidence>
<dbReference type="WBParaSite" id="HCON_00055505-00001">
    <property type="protein sequence ID" value="HCON_00055505-00001"/>
    <property type="gene ID" value="HCON_00055505"/>
</dbReference>
<dbReference type="Proteomes" id="UP000025227">
    <property type="component" value="Unplaced"/>
</dbReference>
<protein>
    <submittedName>
        <fullName evidence="2">DUF2262 domain-containing protein</fullName>
    </submittedName>
</protein>
<name>A0A7I4Y5P1_HAECO</name>